<name>A0A2H1EA14_9FLAO</name>
<proteinExistence type="predicted"/>
<dbReference type="STRING" id="1349785.GCA_000509405_02772"/>
<accession>A0A2H1EA14</accession>
<dbReference type="KEGG" id="tmar:MARIT_1813"/>
<evidence type="ECO:0000313" key="3">
    <source>
        <dbReference type="Proteomes" id="UP000231564"/>
    </source>
</evidence>
<gene>
    <name evidence="2" type="ORF">MARIT_1813</name>
</gene>
<dbReference type="AlphaFoldDB" id="A0A2H1EA14"/>
<evidence type="ECO:0000313" key="2">
    <source>
        <dbReference type="EMBL" id="SFZ82911.1"/>
    </source>
</evidence>
<dbReference type="Gene3D" id="3.10.450.50">
    <property type="match status" value="1"/>
</dbReference>
<dbReference type="OrthoDB" id="21421at2"/>
<organism evidence="2 3">
    <name type="scientific">Tenacibaculum maritimum NCIMB 2154</name>
    <dbReference type="NCBI Taxonomy" id="1349785"/>
    <lineage>
        <taxon>Bacteria</taxon>
        <taxon>Pseudomonadati</taxon>
        <taxon>Bacteroidota</taxon>
        <taxon>Flavobacteriia</taxon>
        <taxon>Flavobacteriales</taxon>
        <taxon>Flavobacteriaceae</taxon>
        <taxon>Tenacibaculum</taxon>
    </lineage>
</organism>
<dbReference type="SUPFAM" id="SSF54427">
    <property type="entry name" value="NTF2-like"/>
    <property type="match status" value="1"/>
</dbReference>
<feature type="domain" description="YchJ-like middle NTF2-like" evidence="1">
    <location>
        <begin position="27"/>
        <end position="126"/>
    </location>
</feature>
<dbReference type="Pfam" id="PF17775">
    <property type="entry name" value="YchJ_M-like"/>
    <property type="match status" value="1"/>
</dbReference>
<dbReference type="InterPro" id="IPR032710">
    <property type="entry name" value="NTF2-like_dom_sf"/>
</dbReference>
<protein>
    <recommendedName>
        <fullName evidence="1">YchJ-like middle NTF2-like domain-containing protein</fullName>
    </recommendedName>
</protein>
<dbReference type="InterPro" id="IPR048469">
    <property type="entry name" value="YchJ-like_M"/>
</dbReference>
<dbReference type="Proteomes" id="UP000231564">
    <property type="component" value="Chromosome MARIT"/>
</dbReference>
<evidence type="ECO:0000259" key="1">
    <source>
        <dbReference type="Pfam" id="PF17775"/>
    </source>
</evidence>
<dbReference type="EMBL" id="LT634361">
    <property type="protein sequence ID" value="SFZ82911.1"/>
    <property type="molecule type" value="Genomic_DNA"/>
</dbReference>
<reference evidence="2 3" key="1">
    <citation type="submission" date="2016-11" db="EMBL/GenBank/DDBJ databases">
        <authorList>
            <person name="Jaros S."/>
            <person name="Januszkiewicz K."/>
            <person name="Wedrychowicz H."/>
        </authorList>
    </citation>
    <scope>NUCLEOTIDE SEQUENCE [LARGE SCALE GENOMIC DNA]</scope>
    <source>
        <strain evidence="2">NCIMB 2154T</strain>
    </source>
</reference>
<keyword evidence="3" id="KW-1185">Reference proteome</keyword>
<sequence length="128" mass="14889">MLCLCNSSKTYSNCCKKAHDNIFTVATAISLMRSRYTAFALGNIEYLQKSHHSSTRPSKREKEEILQWTKTVQWLKLEILNTTQGDINSDKGTVEFKAFFIENGILDCIHENSVFYKENKHWVYHSAY</sequence>